<dbReference type="RefSeq" id="WP_066243414.1">
    <property type="nucleotide sequence ID" value="NZ_LSGP01000020.1"/>
</dbReference>
<evidence type="ECO:0000313" key="2">
    <source>
        <dbReference type="Proteomes" id="UP000076268"/>
    </source>
</evidence>
<gene>
    <name evidence="1" type="ORF">AXX12_11005</name>
</gene>
<sequence length="76" mass="8081">MRKVSVETGLDPIKQRLAERGYEVVAMENCYSAVEAVVYSGGAAVNSVCTHGPEGTMLINAQGLTPDAVVDRLDNL</sequence>
<dbReference type="Pfam" id="PF03698">
    <property type="entry name" value="UPF0180"/>
    <property type="match status" value="1"/>
</dbReference>
<dbReference type="STRING" id="1794912.AXX12_11005"/>
<organism evidence="1 2">
    <name type="scientific">Anaerosporomusa subterranea</name>
    <dbReference type="NCBI Taxonomy" id="1794912"/>
    <lineage>
        <taxon>Bacteria</taxon>
        <taxon>Bacillati</taxon>
        <taxon>Bacillota</taxon>
        <taxon>Negativicutes</taxon>
        <taxon>Acetonemataceae</taxon>
        <taxon>Anaerosporomusa</taxon>
    </lineage>
</organism>
<comment type="caution">
    <text evidence="1">The sequence shown here is derived from an EMBL/GenBank/DDBJ whole genome shotgun (WGS) entry which is preliminary data.</text>
</comment>
<evidence type="ECO:0008006" key="3">
    <source>
        <dbReference type="Google" id="ProtNLM"/>
    </source>
</evidence>
<protein>
    <recommendedName>
        <fullName evidence="3">YkuS family protein</fullName>
    </recommendedName>
</protein>
<keyword evidence="2" id="KW-1185">Reference proteome</keyword>
<dbReference type="Proteomes" id="UP000076268">
    <property type="component" value="Unassembled WGS sequence"/>
</dbReference>
<reference evidence="1 2" key="1">
    <citation type="submission" date="2016-02" db="EMBL/GenBank/DDBJ databases">
        <title>Anaerosporomusa subterraneum gen. nov., sp. nov., a spore-forming obligate anaerobe isolated from saprolite.</title>
        <authorList>
            <person name="Choi J.K."/>
            <person name="Shah M."/>
            <person name="Yee N."/>
        </authorList>
    </citation>
    <scope>NUCLEOTIDE SEQUENCE [LARGE SCALE GENOMIC DNA]</scope>
    <source>
        <strain evidence="1 2">RU4</strain>
    </source>
</reference>
<name>A0A154BPA6_ANASB</name>
<dbReference type="OrthoDB" id="1708042at2"/>
<dbReference type="InterPro" id="IPR005370">
    <property type="entry name" value="UPF0180"/>
</dbReference>
<dbReference type="AlphaFoldDB" id="A0A154BPA6"/>
<accession>A0A154BPA6</accession>
<proteinExistence type="predicted"/>
<dbReference type="EMBL" id="LSGP01000020">
    <property type="protein sequence ID" value="KYZ75729.1"/>
    <property type="molecule type" value="Genomic_DNA"/>
</dbReference>
<evidence type="ECO:0000313" key="1">
    <source>
        <dbReference type="EMBL" id="KYZ75729.1"/>
    </source>
</evidence>